<dbReference type="Gene3D" id="3.90.1200.10">
    <property type="match status" value="1"/>
</dbReference>
<sequence>MENIRPLPLKRGLRRNPIDTILQLKDEDDEHPPARFEDFEGHEGTIIYDARNRRVVRNGDKVTKIVAINGVRQSEAETMRFVREHTTIPVPRVYATTSKSITMDYVEGTSLDKAWDSLSDVDRVEIINQLRGYLEQMRAIKGSYIGGIGRTPAVDERRFFADQGGPFESEAEWNHFILKDAPCPEVLQSMARSQMRTDHEIVFTHGDLHPCNIMVKDGRITGIIDWELAGFYPEYHELVKPLRNPHWRIGYYHALPDIFLRRYDAEYVVDQFINRISPR</sequence>
<organism evidence="2 3">
    <name type="scientific">Xylaria multiplex</name>
    <dbReference type="NCBI Taxonomy" id="323545"/>
    <lineage>
        <taxon>Eukaryota</taxon>
        <taxon>Fungi</taxon>
        <taxon>Dikarya</taxon>
        <taxon>Ascomycota</taxon>
        <taxon>Pezizomycotina</taxon>
        <taxon>Sordariomycetes</taxon>
        <taxon>Xylariomycetidae</taxon>
        <taxon>Xylariales</taxon>
        <taxon>Xylariaceae</taxon>
        <taxon>Xylaria</taxon>
    </lineage>
</organism>
<feature type="domain" description="Aminoglycoside phosphotransferase" evidence="1">
    <location>
        <begin position="73"/>
        <end position="262"/>
    </location>
</feature>
<dbReference type="OrthoDB" id="2906425at2759"/>
<dbReference type="InterPro" id="IPR011009">
    <property type="entry name" value="Kinase-like_dom_sf"/>
</dbReference>
<comment type="caution">
    <text evidence="2">The sequence shown here is derived from an EMBL/GenBank/DDBJ whole genome shotgun (WGS) entry which is preliminary data.</text>
</comment>
<dbReference type="InParanoid" id="A0A7C8N4U7"/>
<evidence type="ECO:0000259" key="1">
    <source>
        <dbReference type="Pfam" id="PF01636"/>
    </source>
</evidence>
<dbReference type="PANTHER" id="PTHR21310">
    <property type="entry name" value="AMINOGLYCOSIDE PHOSPHOTRANSFERASE-RELATED-RELATED"/>
    <property type="match status" value="1"/>
</dbReference>
<name>A0A7C8N4U7_9PEZI</name>
<evidence type="ECO:0000313" key="2">
    <source>
        <dbReference type="EMBL" id="KAF2973274.1"/>
    </source>
</evidence>
<dbReference type="PANTHER" id="PTHR21310:SF58">
    <property type="entry name" value="AMINOGLYCOSIDE PHOSPHOTRANSFERASE DOMAIN-CONTAINING PROTEIN"/>
    <property type="match status" value="1"/>
</dbReference>
<dbReference type="CDD" id="cd05120">
    <property type="entry name" value="APH_ChoK_like"/>
    <property type="match status" value="1"/>
</dbReference>
<dbReference type="InterPro" id="IPR051678">
    <property type="entry name" value="AGP_Transferase"/>
</dbReference>
<dbReference type="Proteomes" id="UP000481858">
    <property type="component" value="Unassembled WGS sequence"/>
</dbReference>
<dbReference type="Pfam" id="PF01636">
    <property type="entry name" value="APH"/>
    <property type="match status" value="1"/>
</dbReference>
<dbReference type="AlphaFoldDB" id="A0A7C8N4U7"/>
<gene>
    <name evidence="2" type="ORF">GQX73_g423</name>
</gene>
<keyword evidence="3" id="KW-1185">Reference proteome</keyword>
<dbReference type="EMBL" id="WUBL01000002">
    <property type="protein sequence ID" value="KAF2973274.1"/>
    <property type="molecule type" value="Genomic_DNA"/>
</dbReference>
<proteinExistence type="predicted"/>
<reference evidence="2 3" key="1">
    <citation type="submission" date="2019-12" db="EMBL/GenBank/DDBJ databases">
        <title>Draft genome sequence of the ascomycete Xylaria multiplex DSM 110363.</title>
        <authorList>
            <person name="Buettner E."/>
            <person name="Kellner H."/>
        </authorList>
    </citation>
    <scope>NUCLEOTIDE SEQUENCE [LARGE SCALE GENOMIC DNA]</scope>
    <source>
        <strain evidence="2 3">DSM 110363</strain>
    </source>
</reference>
<dbReference type="SUPFAM" id="SSF56112">
    <property type="entry name" value="Protein kinase-like (PK-like)"/>
    <property type="match status" value="1"/>
</dbReference>
<evidence type="ECO:0000313" key="3">
    <source>
        <dbReference type="Proteomes" id="UP000481858"/>
    </source>
</evidence>
<accession>A0A7C8N4U7</accession>
<protein>
    <recommendedName>
        <fullName evidence="1">Aminoglycoside phosphotransferase domain-containing protein</fullName>
    </recommendedName>
</protein>
<dbReference type="InterPro" id="IPR002575">
    <property type="entry name" value="Aminoglycoside_PTrfase"/>
</dbReference>